<organism evidence="1 2">
    <name type="scientific">Nocardiopsis mwathae</name>
    <dbReference type="NCBI Taxonomy" id="1472723"/>
    <lineage>
        <taxon>Bacteria</taxon>
        <taxon>Bacillati</taxon>
        <taxon>Actinomycetota</taxon>
        <taxon>Actinomycetes</taxon>
        <taxon>Streptosporangiales</taxon>
        <taxon>Nocardiopsidaceae</taxon>
        <taxon>Nocardiopsis</taxon>
    </lineage>
</organism>
<evidence type="ECO:0000313" key="1">
    <source>
        <dbReference type="EMBL" id="MBB6171402.1"/>
    </source>
</evidence>
<dbReference type="EMBL" id="JACHDS010000001">
    <property type="protein sequence ID" value="MBB6171402.1"/>
    <property type="molecule type" value="Genomic_DNA"/>
</dbReference>
<dbReference type="PANTHER" id="PTHR43319">
    <property type="entry name" value="BETA-LACTAMASE-RELATED"/>
    <property type="match status" value="1"/>
</dbReference>
<sequence length="217" mass="23531">MTRRGGHDAGRGIHGHLIDGVLRAGADTTLAEVYAGVVRPALGIEAYFGVPEHVLARAADLEYADAEWPRRLPALPWMAPPAGAMDMGRMNSPEWRRAVFGAINLHTTASAAAKFFADLTREDGPVRALLGPRLHGEFLRPQVTGHDDLFGTEVTWTPGFVRDHVKIAKGGLGGSAAWWSLRHHHACAYLTRRLDDHARAAEIAAALGDDLTVMPLR</sequence>
<dbReference type="Proteomes" id="UP000546642">
    <property type="component" value="Unassembled WGS sequence"/>
</dbReference>
<dbReference type="Gene3D" id="3.40.710.10">
    <property type="entry name" value="DD-peptidase/beta-lactamase superfamily"/>
    <property type="match status" value="1"/>
</dbReference>
<accession>A0A7W9YG10</accession>
<comment type="caution">
    <text evidence="1">The sequence shown here is derived from an EMBL/GenBank/DDBJ whole genome shotgun (WGS) entry which is preliminary data.</text>
</comment>
<dbReference type="InterPro" id="IPR012338">
    <property type="entry name" value="Beta-lactam/transpept-like"/>
</dbReference>
<name>A0A7W9YG10_9ACTN</name>
<dbReference type="AlphaFoldDB" id="A0A7W9YG10"/>
<dbReference type="PANTHER" id="PTHR43319:SF3">
    <property type="entry name" value="BETA-LACTAMASE-RELATED DOMAIN-CONTAINING PROTEIN"/>
    <property type="match status" value="1"/>
</dbReference>
<reference evidence="1 2" key="1">
    <citation type="submission" date="2020-08" db="EMBL/GenBank/DDBJ databases">
        <title>Sequencing the genomes of 1000 actinobacteria strains.</title>
        <authorList>
            <person name="Klenk H.-P."/>
        </authorList>
    </citation>
    <scope>NUCLEOTIDE SEQUENCE [LARGE SCALE GENOMIC DNA]</scope>
    <source>
        <strain evidence="1 2">DSM 46659</strain>
    </source>
</reference>
<proteinExistence type="predicted"/>
<dbReference type="RefSeq" id="WP_343070459.1">
    <property type="nucleotide sequence ID" value="NZ_JACHDS010000001.1"/>
</dbReference>
<keyword evidence="2" id="KW-1185">Reference proteome</keyword>
<evidence type="ECO:0000313" key="2">
    <source>
        <dbReference type="Proteomes" id="UP000546642"/>
    </source>
</evidence>
<dbReference type="SUPFAM" id="SSF56601">
    <property type="entry name" value="beta-lactamase/transpeptidase-like"/>
    <property type="match status" value="1"/>
</dbReference>
<dbReference type="InterPro" id="IPR052907">
    <property type="entry name" value="Beta-lactamase/esterase"/>
</dbReference>
<gene>
    <name evidence="1" type="ORF">HNR23_001462</name>
</gene>
<protein>
    <submittedName>
        <fullName evidence="1">Uncharacterized protein</fullName>
    </submittedName>
</protein>